<dbReference type="InterPro" id="IPR032675">
    <property type="entry name" value="LRR_dom_sf"/>
</dbReference>
<comment type="caution">
    <text evidence="2">The sequence shown here is derived from an EMBL/GenBank/DDBJ whole genome shotgun (WGS) entry which is preliminary data.</text>
</comment>
<dbReference type="InterPro" id="IPR055411">
    <property type="entry name" value="LRR_FXL15/At3g58940/PEG3-like"/>
</dbReference>
<keyword evidence="3" id="KW-1185">Reference proteome</keyword>
<evidence type="ECO:0000313" key="2">
    <source>
        <dbReference type="EMBL" id="KAL3534146.1"/>
    </source>
</evidence>
<dbReference type="InterPro" id="IPR050232">
    <property type="entry name" value="FBL13/AtMIF1-like"/>
</dbReference>
<dbReference type="AlphaFoldDB" id="A0ABD3ASJ5"/>
<evidence type="ECO:0000313" key="3">
    <source>
        <dbReference type="Proteomes" id="UP001630127"/>
    </source>
</evidence>
<name>A0ABD3ASJ5_9GENT</name>
<feature type="domain" description="F-box/LRR-repeat protein 15/At3g58940/PEG3-like LRR" evidence="1">
    <location>
        <begin position="81"/>
        <end position="240"/>
    </location>
</feature>
<dbReference type="Pfam" id="PF24758">
    <property type="entry name" value="LRR_At5g56370"/>
    <property type="match status" value="1"/>
</dbReference>
<dbReference type="PANTHER" id="PTHR31900:SF34">
    <property type="entry name" value="EMB|CAB62440.1-RELATED"/>
    <property type="match status" value="1"/>
</dbReference>
<reference evidence="2 3" key="1">
    <citation type="submission" date="2024-11" db="EMBL/GenBank/DDBJ databases">
        <title>A near-complete genome assembly of Cinchona calisaya.</title>
        <authorList>
            <person name="Lian D.C."/>
            <person name="Zhao X.W."/>
            <person name="Wei L."/>
        </authorList>
    </citation>
    <scope>NUCLEOTIDE SEQUENCE [LARGE SCALE GENOMIC DNA]</scope>
    <source>
        <tissue evidence="2">Nenye</tissue>
    </source>
</reference>
<dbReference type="PANTHER" id="PTHR31900">
    <property type="entry name" value="F-BOX/RNI SUPERFAMILY PROTEIN-RELATED"/>
    <property type="match status" value="1"/>
</dbReference>
<sequence>MHRIFDHCPVCSVWLHNVHNVPSHSHFFNFDSHFFSFIHGGNKLLRLRKGAPIRKFQLSIWNGIDVRSSFGINSLISASLSYNVQELDIHTGFYCGKRISTQEIFNRKTLVSLKLHSERGLDFLVPNSVFLPHLKVLDLKLMDVEDGSIKRIIQGCPFLEELYLSFAATDENEKVEHIDFSSNSLKKLMFEFWRRKRTIMVESDSLESLDYQLHKDDYFQHEVIINTPNLKYLACQASGTGVKLIQNLDSLIEAKISLGWDNRRKSQGVIEHLNRVQGVTSLCLQKHNLQFPAFVANFREFEHSGACILQGGLC</sequence>
<dbReference type="SUPFAM" id="SSF52047">
    <property type="entry name" value="RNI-like"/>
    <property type="match status" value="1"/>
</dbReference>
<proteinExistence type="predicted"/>
<dbReference type="EMBL" id="JBJUIK010000002">
    <property type="protein sequence ID" value="KAL3534146.1"/>
    <property type="molecule type" value="Genomic_DNA"/>
</dbReference>
<gene>
    <name evidence="2" type="ORF">ACH5RR_002607</name>
</gene>
<organism evidence="2 3">
    <name type="scientific">Cinchona calisaya</name>
    <dbReference type="NCBI Taxonomy" id="153742"/>
    <lineage>
        <taxon>Eukaryota</taxon>
        <taxon>Viridiplantae</taxon>
        <taxon>Streptophyta</taxon>
        <taxon>Embryophyta</taxon>
        <taxon>Tracheophyta</taxon>
        <taxon>Spermatophyta</taxon>
        <taxon>Magnoliopsida</taxon>
        <taxon>eudicotyledons</taxon>
        <taxon>Gunneridae</taxon>
        <taxon>Pentapetalae</taxon>
        <taxon>asterids</taxon>
        <taxon>lamiids</taxon>
        <taxon>Gentianales</taxon>
        <taxon>Rubiaceae</taxon>
        <taxon>Cinchonoideae</taxon>
        <taxon>Cinchoneae</taxon>
        <taxon>Cinchona</taxon>
    </lineage>
</organism>
<dbReference type="Gene3D" id="3.80.10.10">
    <property type="entry name" value="Ribonuclease Inhibitor"/>
    <property type="match status" value="1"/>
</dbReference>
<accession>A0ABD3ASJ5</accession>
<dbReference type="Proteomes" id="UP001630127">
    <property type="component" value="Unassembled WGS sequence"/>
</dbReference>
<protein>
    <recommendedName>
        <fullName evidence="1">F-box/LRR-repeat protein 15/At3g58940/PEG3-like LRR domain-containing protein</fullName>
    </recommendedName>
</protein>
<evidence type="ECO:0000259" key="1">
    <source>
        <dbReference type="Pfam" id="PF24758"/>
    </source>
</evidence>